<keyword evidence="4 7" id="KW-0812">Transmembrane</keyword>
<dbReference type="Pfam" id="PF01790">
    <property type="entry name" value="LGT"/>
    <property type="match status" value="1"/>
</dbReference>
<accession>A0A7C3UYS3</accession>
<evidence type="ECO:0000256" key="6">
    <source>
        <dbReference type="ARBA" id="ARBA00023136"/>
    </source>
</evidence>
<dbReference type="GO" id="GO:0008961">
    <property type="term" value="F:phosphatidylglycerol-prolipoprotein diacylglyceryl transferase activity"/>
    <property type="evidence" value="ECO:0007669"/>
    <property type="project" value="InterPro"/>
</dbReference>
<feature type="transmembrane region" description="Helical" evidence="7">
    <location>
        <begin position="12"/>
        <end position="33"/>
    </location>
</feature>
<keyword evidence="6 7" id="KW-0472">Membrane</keyword>
<evidence type="ECO:0008006" key="9">
    <source>
        <dbReference type="Google" id="ProtNLM"/>
    </source>
</evidence>
<feature type="transmembrane region" description="Helical" evidence="7">
    <location>
        <begin position="191"/>
        <end position="208"/>
    </location>
</feature>
<dbReference type="GO" id="GO:0042158">
    <property type="term" value="P:lipoprotein biosynthetic process"/>
    <property type="evidence" value="ECO:0007669"/>
    <property type="project" value="InterPro"/>
</dbReference>
<gene>
    <name evidence="8" type="ORF">ENW96_06895</name>
</gene>
<feature type="transmembrane region" description="Helical" evidence="7">
    <location>
        <begin position="167"/>
        <end position="185"/>
    </location>
</feature>
<feature type="transmembrane region" description="Helical" evidence="7">
    <location>
        <begin position="220"/>
        <end position="243"/>
    </location>
</feature>
<organism evidence="8">
    <name type="scientific">Desulfobacca acetoxidans</name>
    <dbReference type="NCBI Taxonomy" id="60893"/>
    <lineage>
        <taxon>Bacteria</taxon>
        <taxon>Pseudomonadati</taxon>
        <taxon>Thermodesulfobacteriota</taxon>
        <taxon>Desulfobaccia</taxon>
        <taxon>Desulfobaccales</taxon>
        <taxon>Desulfobaccaceae</taxon>
        <taxon>Desulfobacca</taxon>
    </lineage>
</organism>
<comment type="similarity">
    <text evidence="1">Belongs to the Lgt family.</text>
</comment>
<dbReference type="PANTHER" id="PTHR30589:SF0">
    <property type="entry name" value="PHOSPHATIDYLGLYCEROL--PROLIPOPROTEIN DIACYLGLYCERYL TRANSFERASE"/>
    <property type="match status" value="1"/>
</dbReference>
<name>A0A7C3UYS3_9BACT</name>
<dbReference type="EMBL" id="DTMF01000173">
    <property type="protein sequence ID" value="HGF34103.1"/>
    <property type="molecule type" value="Genomic_DNA"/>
</dbReference>
<evidence type="ECO:0000313" key="8">
    <source>
        <dbReference type="EMBL" id="HGF34103.1"/>
    </source>
</evidence>
<feature type="transmembrane region" description="Helical" evidence="7">
    <location>
        <begin position="117"/>
        <end position="135"/>
    </location>
</feature>
<evidence type="ECO:0000256" key="1">
    <source>
        <dbReference type="ARBA" id="ARBA00007150"/>
    </source>
</evidence>
<dbReference type="GO" id="GO:0005886">
    <property type="term" value="C:plasma membrane"/>
    <property type="evidence" value="ECO:0007669"/>
    <property type="project" value="InterPro"/>
</dbReference>
<comment type="caution">
    <text evidence="8">The sequence shown here is derived from an EMBL/GenBank/DDBJ whole genome shotgun (WGS) entry which is preliminary data.</text>
</comment>
<evidence type="ECO:0000256" key="4">
    <source>
        <dbReference type="ARBA" id="ARBA00022692"/>
    </source>
</evidence>
<evidence type="ECO:0000256" key="3">
    <source>
        <dbReference type="ARBA" id="ARBA00022679"/>
    </source>
</evidence>
<reference evidence="8" key="1">
    <citation type="journal article" date="2020" name="mSystems">
        <title>Genome- and Community-Level Interaction Insights into Carbon Utilization and Element Cycling Functions of Hydrothermarchaeota in Hydrothermal Sediment.</title>
        <authorList>
            <person name="Zhou Z."/>
            <person name="Liu Y."/>
            <person name="Xu W."/>
            <person name="Pan J."/>
            <person name="Luo Z.H."/>
            <person name="Li M."/>
        </authorList>
    </citation>
    <scope>NUCLEOTIDE SEQUENCE [LARGE SCALE GENOMIC DNA]</scope>
    <source>
        <strain evidence="8">SpSt-897</strain>
    </source>
</reference>
<feature type="transmembrane region" description="Helical" evidence="7">
    <location>
        <begin position="45"/>
        <end position="67"/>
    </location>
</feature>
<dbReference type="AlphaFoldDB" id="A0A7C3UYS3"/>
<dbReference type="InterPro" id="IPR001640">
    <property type="entry name" value="Lgt"/>
</dbReference>
<protein>
    <recommendedName>
        <fullName evidence="9">Prolipoprotein diacylglyceryl transferase</fullName>
    </recommendedName>
</protein>
<proteinExistence type="inferred from homology"/>
<keyword evidence="5 7" id="KW-1133">Transmembrane helix</keyword>
<evidence type="ECO:0000256" key="7">
    <source>
        <dbReference type="SAM" id="Phobius"/>
    </source>
</evidence>
<evidence type="ECO:0000256" key="2">
    <source>
        <dbReference type="ARBA" id="ARBA00022475"/>
    </source>
</evidence>
<keyword evidence="3" id="KW-0808">Transferase</keyword>
<keyword evidence="2" id="KW-1003">Cell membrane</keyword>
<evidence type="ECO:0000256" key="5">
    <source>
        <dbReference type="ARBA" id="ARBA00022989"/>
    </source>
</evidence>
<feature type="transmembrane region" description="Helical" evidence="7">
    <location>
        <begin position="88"/>
        <end position="111"/>
    </location>
</feature>
<sequence length="245" mass="27151">MRRILCEWRGIKLYSYLVLLYLGTLLGICAGTYGASLRGLNPGQIYLAMLLLFPLGLVGARLLFVITHWPLYKREPHRIWRQSEGGSSLYGGLILFFLLSLPLLNVLGISIGGFWDAASITLLTAMIFTKVGCLLNGCCGGKPTTGPVALYLPNLQGVWCRRVPTQLLEAAWAALILLGLLGLWNRFPFDGGLFLYTVTAYALGRFWLEATRDDVETMGAFSLHRTISLILAGACLAGFWFMWPR</sequence>
<dbReference type="PANTHER" id="PTHR30589">
    <property type="entry name" value="PROLIPOPROTEIN DIACYLGLYCERYL TRANSFERASE"/>
    <property type="match status" value="1"/>
</dbReference>